<dbReference type="EMBL" id="JAHCLR010000094">
    <property type="protein sequence ID" value="MBS9536221.1"/>
    <property type="molecule type" value="Genomic_DNA"/>
</dbReference>
<evidence type="ECO:0000313" key="1">
    <source>
        <dbReference type="EMBL" id="MBS9536221.1"/>
    </source>
</evidence>
<dbReference type="Gene3D" id="2.40.10.10">
    <property type="entry name" value="Trypsin-like serine proteases"/>
    <property type="match status" value="2"/>
</dbReference>
<sequence length="219" mass="22501">MLIEVIWPNVTAWADEKVSLGGGAGILVGDNHCTLTTVGHDNTGELVGFTSSHCGGPGAPVIAEGTDTTVGTVVAAKGVNGDLVYEVIKLDSAKVIPLANFSGFAINGIGPEPQYSQPACQQGAVTGFTCGTIGGRTGDPRVVNVDRLPFQSGDDGAPVTVDGFLVGMASNGYMHRVFWAPSVVPFEEYPRVKMIYFSAILDDVNASGGAGSGFTPIPA</sequence>
<dbReference type="GO" id="GO:0008233">
    <property type="term" value="F:peptidase activity"/>
    <property type="evidence" value="ECO:0007669"/>
    <property type="project" value="UniProtKB-KW"/>
</dbReference>
<dbReference type="RefSeq" id="WP_214095048.1">
    <property type="nucleotide sequence ID" value="NZ_JAHCLR010000094.1"/>
</dbReference>
<reference evidence="1 2" key="1">
    <citation type="submission" date="2021-05" db="EMBL/GenBank/DDBJ databases">
        <title>Mycobacterium acidophilum sp. nov., an extremely acid-tolerant member of the genus Mycobacterium.</title>
        <authorList>
            <person name="Xia J."/>
        </authorList>
    </citation>
    <scope>NUCLEOTIDE SEQUENCE [LARGE SCALE GENOMIC DNA]</scope>
    <source>
        <strain evidence="1 2">M1</strain>
    </source>
</reference>
<keyword evidence="1" id="KW-0645">Protease</keyword>
<dbReference type="GO" id="GO:0006508">
    <property type="term" value="P:proteolysis"/>
    <property type="evidence" value="ECO:0007669"/>
    <property type="project" value="UniProtKB-KW"/>
</dbReference>
<accession>A0ABS5RPJ1</accession>
<comment type="caution">
    <text evidence="1">The sequence shown here is derived from an EMBL/GenBank/DDBJ whole genome shotgun (WGS) entry which is preliminary data.</text>
</comment>
<dbReference type="Proteomes" id="UP001519535">
    <property type="component" value="Unassembled WGS sequence"/>
</dbReference>
<dbReference type="InterPro" id="IPR009003">
    <property type="entry name" value="Peptidase_S1_PA"/>
</dbReference>
<protein>
    <submittedName>
        <fullName evidence="1">Serine protease</fullName>
    </submittedName>
</protein>
<gene>
    <name evidence="1" type="ORF">KIH27_21800</name>
</gene>
<keyword evidence="2" id="KW-1185">Reference proteome</keyword>
<keyword evidence="1" id="KW-0378">Hydrolase</keyword>
<name>A0ABS5RPJ1_9MYCO</name>
<dbReference type="SUPFAM" id="SSF50494">
    <property type="entry name" value="Trypsin-like serine proteases"/>
    <property type="match status" value="1"/>
</dbReference>
<proteinExistence type="predicted"/>
<dbReference type="InterPro" id="IPR043504">
    <property type="entry name" value="Peptidase_S1_PA_chymotrypsin"/>
</dbReference>
<organism evidence="1 2">
    <name type="scientific">Mycolicibacter acidiphilus</name>
    <dbReference type="NCBI Taxonomy" id="2835306"/>
    <lineage>
        <taxon>Bacteria</taxon>
        <taxon>Bacillati</taxon>
        <taxon>Actinomycetota</taxon>
        <taxon>Actinomycetes</taxon>
        <taxon>Mycobacteriales</taxon>
        <taxon>Mycobacteriaceae</taxon>
        <taxon>Mycolicibacter</taxon>
    </lineage>
</organism>
<evidence type="ECO:0000313" key="2">
    <source>
        <dbReference type="Proteomes" id="UP001519535"/>
    </source>
</evidence>